<evidence type="ECO:0000313" key="3">
    <source>
        <dbReference type="EMBL" id="KAK7104985.1"/>
    </source>
</evidence>
<reference evidence="3 4" key="1">
    <citation type="submission" date="2024-02" db="EMBL/GenBank/DDBJ databases">
        <title>Chromosome-scale genome assembly of the rough periwinkle Littorina saxatilis.</title>
        <authorList>
            <person name="De Jode A."/>
            <person name="Faria R."/>
            <person name="Formenti G."/>
            <person name="Sims Y."/>
            <person name="Smith T.P."/>
            <person name="Tracey A."/>
            <person name="Wood J.M.D."/>
            <person name="Zagrodzka Z.B."/>
            <person name="Johannesson K."/>
            <person name="Butlin R.K."/>
            <person name="Leder E.H."/>
        </authorList>
    </citation>
    <scope>NUCLEOTIDE SEQUENCE [LARGE SCALE GENOMIC DNA]</scope>
    <source>
        <strain evidence="3">Snail1</strain>
        <tissue evidence="3">Muscle</tissue>
    </source>
</reference>
<dbReference type="AlphaFoldDB" id="A0AAN9BFS8"/>
<dbReference type="PANTHER" id="PTHR42814:SF3">
    <property type="entry name" value="BETA-N-ACETYLHEXOSAMINIDASE"/>
    <property type="match status" value="1"/>
</dbReference>
<dbReference type="Pfam" id="PF13193">
    <property type="entry name" value="AMP-binding_C"/>
    <property type="match status" value="1"/>
</dbReference>
<sequence length="567" mass="62775">MPEKTLLEALQYWTRTLGDAPAFIFRHSRHGRHVLTWNKLYTLSGRFAAILRERAVSRGHLVVNTLTNSPERVVSELAILMSGAASVNGQCLLADGSDLLRTLRVSRAAAILVDPDVPDSPWNVLKHHVTVGDDDTVTSESLPDLRKAFFIRRLEGKGKGDLFGHLETCTDWYLADDVTPDDAMMVFTTSGTTGFSKLLVYTHGTYMTYVESTDDTTKSFLPKQETVFNIAPLGWIGGFLGGTIVRGSTRVLCDVRAAGIPEDMPEFVWDSLVQEKCRVTYFSPKYLAQVAELANQRGDSQRAPSEAEFERSSDSAARAKHTLGTFVLAGFPVTRPLVKAALAVSSSVAIMYAATDFGMLSGMVVQDWTDYVDHDTGPPLTNVQVKIVSQQDEDIQLPVDQLGLILVKRPVFPRYLNDPEASAAILTSDGFIRTGDVGRLDQRGHLIVEGRGSDAIMRGHYIFYPAWLETRICACPGVRHVVIVGVPDPDVIEELCACVVLESDDVTLKEVREFVERDIVVKEDDPLSPRPRYYLRFESFPRTSTDKPNRKVIKKQAAHMLGLVEGS</sequence>
<dbReference type="Proteomes" id="UP001374579">
    <property type="component" value="Unassembled WGS sequence"/>
</dbReference>
<accession>A0AAN9BFS8</accession>
<dbReference type="CDD" id="cd04433">
    <property type="entry name" value="AFD_class_I"/>
    <property type="match status" value="1"/>
</dbReference>
<evidence type="ECO:0000259" key="2">
    <source>
        <dbReference type="Pfam" id="PF13193"/>
    </source>
</evidence>
<dbReference type="InterPro" id="IPR025110">
    <property type="entry name" value="AMP-bd_C"/>
</dbReference>
<evidence type="ECO:0000313" key="4">
    <source>
        <dbReference type="Proteomes" id="UP001374579"/>
    </source>
</evidence>
<comment type="caution">
    <text evidence="3">The sequence shown here is derived from an EMBL/GenBank/DDBJ whole genome shotgun (WGS) entry which is preliminary data.</text>
</comment>
<gene>
    <name evidence="3" type="ORF">V1264_019616</name>
</gene>
<name>A0AAN9BFS8_9CAEN</name>
<dbReference type="EMBL" id="JBAMIC010000008">
    <property type="protein sequence ID" value="KAK7104985.1"/>
    <property type="molecule type" value="Genomic_DNA"/>
</dbReference>
<dbReference type="PANTHER" id="PTHR42814">
    <property type="entry name" value="AMP-BINDING DOMAIN-CONTAINING PROTEIN"/>
    <property type="match status" value="1"/>
</dbReference>
<feature type="domain" description="AMP-binding enzyme C-terminal" evidence="2">
    <location>
        <begin position="469"/>
        <end position="547"/>
    </location>
</feature>
<dbReference type="Gene3D" id="3.40.50.12780">
    <property type="entry name" value="N-terminal domain of ligase-like"/>
    <property type="match status" value="1"/>
</dbReference>
<dbReference type="InterPro" id="IPR045851">
    <property type="entry name" value="AMP-bd_C_sf"/>
</dbReference>
<dbReference type="SUPFAM" id="SSF56801">
    <property type="entry name" value="Acetyl-CoA synthetase-like"/>
    <property type="match status" value="1"/>
</dbReference>
<feature type="domain" description="AMP-dependent synthetase/ligase" evidence="1">
    <location>
        <begin position="13"/>
        <end position="415"/>
    </location>
</feature>
<proteinExistence type="predicted"/>
<evidence type="ECO:0000259" key="1">
    <source>
        <dbReference type="Pfam" id="PF00501"/>
    </source>
</evidence>
<organism evidence="3 4">
    <name type="scientific">Littorina saxatilis</name>
    <dbReference type="NCBI Taxonomy" id="31220"/>
    <lineage>
        <taxon>Eukaryota</taxon>
        <taxon>Metazoa</taxon>
        <taxon>Spiralia</taxon>
        <taxon>Lophotrochozoa</taxon>
        <taxon>Mollusca</taxon>
        <taxon>Gastropoda</taxon>
        <taxon>Caenogastropoda</taxon>
        <taxon>Littorinimorpha</taxon>
        <taxon>Littorinoidea</taxon>
        <taxon>Littorinidae</taxon>
        <taxon>Littorina</taxon>
    </lineage>
</organism>
<keyword evidence="4" id="KW-1185">Reference proteome</keyword>
<dbReference type="InterPro" id="IPR042099">
    <property type="entry name" value="ANL_N_sf"/>
</dbReference>
<dbReference type="PROSITE" id="PS00455">
    <property type="entry name" value="AMP_BINDING"/>
    <property type="match status" value="1"/>
</dbReference>
<dbReference type="InterPro" id="IPR000873">
    <property type="entry name" value="AMP-dep_synth/lig_dom"/>
</dbReference>
<dbReference type="Pfam" id="PF00501">
    <property type="entry name" value="AMP-binding"/>
    <property type="match status" value="1"/>
</dbReference>
<dbReference type="InterPro" id="IPR020845">
    <property type="entry name" value="AMP-binding_CS"/>
</dbReference>
<protein>
    <submittedName>
        <fullName evidence="3">Uncharacterized protein</fullName>
    </submittedName>
</protein>
<dbReference type="Gene3D" id="3.30.300.30">
    <property type="match status" value="1"/>
</dbReference>